<evidence type="ECO:0000256" key="5">
    <source>
        <dbReference type="HAMAP-Rule" id="MF_00294"/>
    </source>
</evidence>
<comment type="caution">
    <text evidence="6">The sequence shown here is derived from an EMBL/GenBank/DDBJ whole genome shotgun (WGS) entry which is preliminary data.</text>
</comment>
<evidence type="ECO:0000256" key="2">
    <source>
        <dbReference type="ARBA" id="ARBA00022980"/>
    </source>
</evidence>
<comment type="similarity">
    <text evidence="1 5">Belongs to the bacterial ribosomal protein bL33 family.</text>
</comment>
<dbReference type="Pfam" id="PF00471">
    <property type="entry name" value="Ribosomal_L33"/>
    <property type="match status" value="1"/>
</dbReference>
<reference evidence="6 7" key="1">
    <citation type="submission" date="2019-10" db="EMBL/GenBank/DDBJ databases">
        <title>Bifidobacterium from non-human primates.</title>
        <authorList>
            <person name="Modesto M."/>
        </authorList>
    </citation>
    <scope>NUCLEOTIDE SEQUENCE [LARGE SCALE GENOMIC DNA]</scope>
    <source>
        <strain evidence="6 7">TRE17</strain>
    </source>
</reference>
<dbReference type="InterPro" id="IPR011332">
    <property type="entry name" value="Ribosomal_zn-bd"/>
</dbReference>
<dbReference type="InterPro" id="IPR001705">
    <property type="entry name" value="Ribosomal_bL33"/>
</dbReference>
<dbReference type="SUPFAM" id="SSF57829">
    <property type="entry name" value="Zn-binding ribosomal proteins"/>
    <property type="match status" value="1"/>
</dbReference>
<dbReference type="PROSITE" id="PS00582">
    <property type="entry name" value="RIBOSOMAL_L33"/>
    <property type="match status" value="1"/>
</dbReference>
<dbReference type="GO" id="GO:0006412">
    <property type="term" value="P:translation"/>
    <property type="evidence" value="ECO:0007669"/>
    <property type="project" value="UniProtKB-UniRule"/>
</dbReference>
<name>A0A6N9Z4P6_9BIFI</name>
<sequence>MASKSAAVRPVITLRSTAGTGFTYTTAKNRRNTPDRLELIKFDPVVRKRVPFRETR</sequence>
<dbReference type="Gene3D" id="2.20.28.120">
    <property type="entry name" value="Ribosomal protein L33"/>
    <property type="match status" value="1"/>
</dbReference>
<dbReference type="Proteomes" id="UP000469194">
    <property type="component" value="Unassembled WGS sequence"/>
</dbReference>
<gene>
    <name evidence="5 6" type="primary">rpmG</name>
    <name evidence="6" type="ORF">GFD25_03740</name>
</gene>
<protein>
    <recommendedName>
        <fullName evidence="4 5">Large ribosomal subunit protein bL33</fullName>
    </recommendedName>
</protein>
<dbReference type="AlphaFoldDB" id="A0A6N9Z4P6"/>
<accession>A0A6N9Z4P6</accession>
<proteinExistence type="inferred from homology"/>
<dbReference type="PANTHER" id="PTHR15238:SF1">
    <property type="entry name" value="LARGE RIBOSOMAL SUBUNIT PROTEIN BL33M"/>
    <property type="match status" value="1"/>
</dbReference>
<organism evidence="6 7">
    <name type="scientific">Bifidobacterium aerophilum</name>
    <dbReference type="NCBI Taxonomy" id="1798155"/>
    <lineage>
        <taxon>Bacteria</taxon>
        <taxon>Bacillati</taxon>
        <taxon>Actinomycetota</taxon>
        <taxon>Actinomycetes</taxon>
        <taxon>Bifidobacteriales</taxon>
        <taxon>Bifidobacteriaceae</taxon>
        <taxon>Bifidobacterium</taxon>
    </lineage>
</organism>
<dbReference type="RefSeq" id="WP_163230092.1">
    <property type="nucleotide sequence ID" value="NZ_WHZW01000006.1"/>
</dbReference>
<dbReference type="NCBIfam" id="TIGR01023">
    <property type="entry name" value="rpmG_bact"/>
    <property type="match status" value="1"/>
</dbReference>
<dbReference type="GO" id="GO:0003735">
    <property type="term" value="F:structural constituent of ribosome"/>
    <property type="evidence" value="ECO:0007669"/>
    <property type="project" value="InterPro"/>
</dbReference>
<evidence type="ECO:0000313" key="6">
    <source>
        <dbReference type="EMBL" id="NEG89133.1"/>
    </source>
</evidence>
<keyword evidence="7" id="KW-1185">Reference proteome</keyword>
<dbReference type="GO" id="GO:0022625">
    <property type="term" value="C:cytosolic large ribosomal subunit"/>
    <property type="evidence" value="ECO:0007669"/>
    <property type="project" value="TreeGrafter"/>
</dbReference>
<dbReference type="InterPro" id="IPR018264">
    <property type="entry name" value="Ribosomal_bL33_CS"/>
</dbReference>
<evidence type="ECO:0000313" key="7">
    <source>
        <dbReference type="Proteomes" id="UP000469194"/>
    </source>
</evidence>
<keyword evidence="3 5" id="KW-0687">Ribonucleoprotein</keyword>
<dbReference type="PANTHER" id="PTHR15238">
    <property type="entry name" value="54S RIBOSOMAL PROTEIN L39, MITOCHONDRIAL"/>
    <property type="match status" value="1"/>
</dbReference>
<evidence type="ECO:0000256" key="1">
    <source>
        <dbReference type="ARBA" id="ARBA00007596"/>
    </source>
</evidence>
<keyword evidence="2 5" id="KW-0689">Ribosomal protein</keyword>
<evidence type="ECO:0000256" key="4">
    <source>
        <dbReference type="ARBA" id="ARBA00035176"/>
    </source>
</evidence>
<dbReference type="NCBIfam" id="NF001860">
    <property type="entry name" value="PRK00595.1"/>
    <property type="match status" value="1"/>
</dbReference>
<dbReference type="HAMAP" id="MF_00294">
    <property type="entry name" value="Ribosomal_bL33"/>
    <property type="match status" value="1"/>
</dbReference>
<dbReference type="EMBL" id="WHZW01000006">
    <property type="protein sequence ID" value="NEG89133.1"/>
    <property type="molecule type" value="Genomic_DNA"/>
</dbReference>
<evidence type="ECO:0000256" key="3">
    <source>
        <dbReference type="ARBA" id="ARBA00023274"/>
    </source>
</evidence>
<dbReference type="InterPro" id="IPR038584">
    <property type="entry name" value="Ribosomal_bL33_sf"/>
</dbReference>